<evidence type="ECO:0000256" key="1">
    <source>
        <dbReference type="ARBA" id="ARBA00004651"/>
    </source>
</evidence>
<evidence type="ECO:0000256" key="7">
    <source>
        <dbReference type="SAM" id="Phobius"/>
    </source>
</evidence>
<accession>A0ABT4GQ44</accession>
<dbReference type="InterPro" id="IPR003660">
    <property type="entry name" value="HAMP_dom"/>
</dbReference>
<evidence type="ECO:0000313" key="9">
    <source>
        <dbReference type="EMBL" id="MCY9698181.1"/>
    </source>
</evidence>
<dbReference type="Proteomes" id="UP001527099">
    <property type="component" value="Unassembled WGS sequence"/>
</dbReference>
<dbReference type="Gene3D" id="3.30.565.10">
    <property type="entry name" value="Histidine kinase-like ATPase, C-terminal domain"/>
    <property type="match status" value="1"/>
</dbReference>
<evidence type="ECO:0000256" key="2">
    <source>
        <dbReference type="ARBA" id="ARBA00022475"/>
    </source>
</evidence>
<dbReference type="Pfam" id="PF02518">
    <property type="entry name" value="HATPase_c"/>
    <property type="match status" value="1"/>
</dbReference>
<name>A0ABT4GQ44_9BACL</name>
<dbReference type="SMART" id="SM00387">
    <property type="entry name" value="HATPase_c"/>
    <property type="match status" value="1"/>
</dbReference>
<keyword evidence="2" id="KW-1003">Cell membrane</keyword>
<evidence type="ECO:0000259" key="8">
    <source>
        <dbReference type="PROSITE" id="PS50885"/>
    </source>
</evidence>
<keyword evidence="5 9" id="KW-0418">Kinase</keyword>
<evidence type="ECO:0000256" key="3">
    <source>
        <dbReference type="ARBA" id="ARBA00022553"/>
    </source>
</evidence>
<dbReference type="InterPro" id="IPR003594">
    <property type="entry name" value="HATPase_dom"/>
</dbReference>
<protein>
    <submittedName>
        <fullName evidence="9">Sensor histidine kinase</fullName>
    </submittedName>
</protein>
<dbReference type="SUPFAM" id="SSF55874">
    <property type="entry name" value="ATPase domain of HSP90 chaperone/DNA topoisomerase II/histidine kinase"/>
    <property type="match status" value="1"/>
</dbReference>
<dbReference type="RefSeq" id="WP_268618668.1">
    <property type="nucleotide sequence ID" value="NZ_JAMDMX010000210.1"/>
</dbReference>
<dbReference type="GO" id="GO:0016301">
    <property type="term" value="F:kinase activity"/>
    <property type="evidence" value="ECO:0007669"/>
    <property type="project" value="UniProtKB-KW"/>
</dbReference>
<gene>
    <name evidence="9" type="ORF">M5X19_35875</name>
</gene>
<sequence>PHRSMLHTNSNRQFISLKMKFMILFMALITIPILISGSFTYIKYSSNVERNAENYTLNLVEQIRINMDQYMKEVERLTLAPYYDSGVLAILKLHSDLYQKGVYLNVEEQQKMGLFISSLSFDRPEIESILMFANDGSLFNNSEISVMNNWIPEKENWMSKVLLEEGAFTILPPHTVYYYSSGPKQVVSLTRLIREPFSHKPLGIIKVDLSADGFEKIFSPEGKGNNINLYIYDKEGTRVYSDRIAPELNLSDPQYLSASTDSTYTGLQFWGQIPLSELEKEARELTRFTIMITVISLIVAYLLSILSSNSLVKPIRHLQSKMALVRKGFFKEQAVVRTYDEIGQLTEVFNTMVGEIDRLVREVYETKLREREAELSALQSQMNPHFLYNTLESINMMAIQSNDLNISNVVTNLGNLLRYTVDMRQTLVYLRDEMQFVESYLQIQELRSSDRLRTEIYIDPSLLTALVPKLILQPLIENVIEHGMGGDPVTIRLRARMEGEDLILSVEDDGVGMDEPTVKLVEERMYSLREEHPQKQEYGLKSHGFALRNVHHRIRLLYGESYGISIDKKVCRGVTFQIRLPFQWEE</sequence>
<dbReference type="InterPro" id="IPR010559">
    <property type="entry name" value="Sig_transdc_His_kin_internal"/>
</dbReference>
<dbReference type="CDD" id="cd06225">
    <property type="entry name" value="HAMP"/>
    <property type="match status" value="1"/>
</dbReference>
<evidence type="ECO:0000313" key="10">
    <source>
        <dbReference type="Proteomes" id="UP001527099"/>
    </source>
</evidence>
<dbReference type="InterPro" id="IPR050640">
    <property type="entry name" value="Bact_2-comp_sensor_kinase"/>
</dbReference>
<dbReference type="InterPro" id="IPR036890">
    <property type="entry name" value="HATPase_C_sf"/>
</dbReference>
<feature type="non-terminal residue" evidence="9">
    <location>
        <position position="1"/>
    </location>
</feature>
<keyword evidence="7" id="KW-1133">Transmembrane helix</keyword>
<keyword evidence="6 7" id="KW-0472">Membrane</keyword>
<dbReference type="SUPFAM" id="SSF158472">
    <property type="entry name" value="HAMP domain-like"/>
    <property type="match status" value="1"/>
</dbReference>
<comment type="subcellular location">
    <subcellularLocation>
        <location evidence="1">Cell membrane</location>
        <topology evidence="1">Multi-pass membrane protein</topology>
    </subcellularLocation>
</comment>
<dbReference type="EMBL" id="JAMDMX010000210">
    <property type="protein sequence ID" value="MCY9698181.1"/>
    <property type="molecule type" value="Genomic_DNA"/>
</dbReference>
<feature type="transmembrane region" description="Helical" evidence="7">
    <location>
        <begin position="288"/>
        <end position="312"/>
    </location>
</feature>
<dbReference type="Pfam" id="PF06580">
    <property type="entry name" value="His_kinase"/>
    <property type="match status" value="1"/>
</dbReference>
<keyword evidence="4" id="KW-0808">Transferase</keyword>
<dbReference type="Gene3D" id="6.10.340.10">
    <property type="match status" value="1"/>
</dbReference>
<keyword evidence="7" id="KW-0812">Transmembrane</keyword>
<evidence type="ECO:0000256" key="5">
    <source>
        <dbReference type="ARBA" id="ARBA00022777"/>
    </source>
</evidence>
<organism evidence="9 10">
    <name type="scientific">Paenibacillus alginolyticus</name>
    <dbReference type="NCBI Taxonomy" id="59839"/>
    <lineage>
        <taxon>Bacteria</taxon>
        <taxon>Bacillati</taxon>
        <taxon>Bacillota</taxon>
        <taxon>Bacilli</taxon>
        <taxon>Bacillales</taxon>
        <taxon>Paenibacillaceae</taxon>
        <taxon>Paenibacillus</taxon>
    </lineage>
</organism>
<feature type="domain" description="HAMP" evidence="8">
    <location>
        <begin position="309"/>
        <end position="361"/>
    </location>
</feature>
<evidence type="ECO:0000256" key="4">
    <source>
        <dbReference type="ARBA" id="ARBA00022679"/>
    </source>
</evidence>
<proteinExistence type="predicted"/>
<comment type="caution">
    <text evidence="9">The sequence shown here is derived from an EMBL/GenBank/DDBJ whole genome shotgun (WGS) entry which is preliminary data.</text>
</comment>
<feature type="transmembrane region" description="Helical" evidence="7">
    <location>
        <begin position="21"/>
        <end position="42"/>
    </location>
</feature>
<dbReference type="PANTHER" id="PTHR34220:SF7">
    <property type="entry name" value="SENSOR HISTIDINE KINASE YPDA"/>
    <property type="match status" value="1"/>
</dbReference>
<dbReference type="PROSITE" id="PS50885">
    <property type="entry name" value="HAMP"/>
    <property type="match status" value="1"/>
</dbReference>
<keyword evidence="3" id="KW-0597">Phosphoprotein</keyword>
<reference evidence="9 10" key="1">
    <citation type="submission" date="2022-05" db="EMBL/GenBank/DDBJ databases">
        <title>Genome Sequencing of Bee-Associated Microbes.</title>
        <authorList>
            <person name="Dunlap C."/>
        </authorList>
    </citation>
    <scope>NUCLEOTIDE SEQUENCE [LARGE SCALE GENOMIC DNA]</scope>
    <source>
        <strain evidence="9 10">NRRL B-14421</strain>
    </source>
</reference>
<dbReference type="PANTHER" id="PTHR34220">
    <property type="entry name" value="SENSOR HISTIDINE KINASE YPDA"/>
    <property type="match status" value="1"/>
</dbReference>
<keyword evidence="10" id="KW-1185">Reference proteome</keyword>
<evidence type="ECO:0000256" key="6">
    <source>
        <dbReference type="ARBA" id="ARBA00023136"/>
    </source>
</evidence>
<dbReference type="SMART" id="SM00304">
    <property type="entry name" value="HAMP"/>
    <property type="match status" value="1"/>
</dbReference>